<evidence type="ECO:0000313" key="2">
    <source>
        <dbReference type="EMBL" id="KAK0147027.1"/>
    </source>
</evidence>
<reference evidence="2" key="1">
    <citation type="journal article" date="2023" name="Front. Mar. Sci.">
        <title>A new Merluccius polli reference genome to investigate the effects of global change in West African waters.</title>
        <authorList>
            <person name="Mateo J.L."/>
            <person name="Blanco-Fernandez C."/>
            <person name="Garcia-Vazquez E."/>
            <person name="Machado-Schiaffino G."/>
        </authorList>
    </citation>
    <scope>NUCLEOTIDE SEQUENCE</scope>
    <source>
        <strain evidence="2">C29</strain>
        <tissue evidence="2">Fin</tissue>
    </source>
</reference>
<evidence type="ECO:0000256" key="1">
    <source>
        <dbReference type="SAM" id="MobiDB-lite"/>
    </source>
</evidence>
<accession>A0AA47MUW9</accession>
<gene>
    <name evidence="2" type="ORF">N1851_013638</name>
</gene>
<name>A0AA47MUW9_MERPO</name>
<dbReference type="AlphaFoldDB" id="A0AA47MUW9"/>
<organism evidence="2 3">
    <name type="scientific">Merluccius polli</name>
    <name type="common">Benguela hake</name>
    <name type="synonym">Merluccius cadenati</name>
    <dbReference type="NCBI Taxonomy" id="89951"/>
    <lineage>
        <taxon>Eukaryota</taxon>
        <taxon>Metazoa</taxon>
        <taxon>Chordata</taxon>
        <taxon>Craniata</taxon>
        <taxon>Vertebrata</taxon>
        <taxon>Euteleostomi</taxon>
        <taxon>Actinopterygii</taxon>
        <taxon>Neopterygii</taxon>
        <taxon>Teleostei</taxon>
        <taxon>Neoteleostei</taxon>
        <taxon>Acanthomorphata</taxon>
        <taxon>Zeiogadaria</taxon>
        <taxon>Gadariae</taxon>
        <taxon>Gadiformes</taxon>
        <taxon>Gadoidei</taxon>
        <taxon>Merlucciidae</taxon>
        <taxon>Merluccius</taxon>
    </lineage>
</organism>
<keyword evidence="3" id="KW-1185">Reference proteome</keyword>
<evidence type="ECO:0000313" key="3">
    <source>
        <dbReference type="Proteomes" id="UP001174136"/>
    </source>
</evidence>
<proteinExistence type="predicted"/>
<dbReference type="EMBL" id="JAOPHQ010002383">
    <property type="protein sequence ID" value="KAK0147027.1"/>
    <property type="molecule type" value="Genomic_DNA"/>
</dbReference>
<sequence length="175" mass="19421">MKELDDVTVSVLNAASIDEALLHTLSRDDLRDLFPGPENFLRREQLWALISQEDENANLPDKAGPGETGTVSSLQGSPPVSPHTSTPVVEKTPKKTLQLPSPPEYVIYTDTELELARKHHFEMARTGREGESAMSKELRCRLVRNTVTSMISILRASPQGEELQYPSKREVTALA</sequence>
<feature type="region of interest" description="Disordered" evidence="1">
    <location>
        <begin position="56"/>
        <end position="101"/>
    </location>
</feature>
<comment type="caution">
    <text evidence="2">The sequence shown here is derived from an EMBL/GenBank/DDBJ whole genome shotgun (WGS) entry which is preliminary data.</text>
</comment>
<protein>
    <submittedName>
        <fullName evidence="2">Uncharacterized protein</fullName>
    </submittedName>
</protein>
<dbReference type="Proteomes" id="UP001174136">
    <property type="component" value="Unassembled WGS sequence"/>
</dbReference>